<evidence type="ECO:0000313" key="1">
    <source>
        <dbReference type="EMBL" id="KAK7497770.1"/>
    </source>
</evidence>
<proteinExistence type="predicted"/>
<feature type="non-terminal residue" evidence="1">
    <location>
        <position position="309"/>
    </location>
</feature>
<reference evidence="1 2" key="1">
    <citation type="journal article" date="2023" name="Sci. Data">
        <title>Genome assembly of the Korean intertidal mud-creeper Batillaria attramentaria.</title>
        <authorList>
            <person name="Patra A.K."/>
            <person name="Ho P.T."/>
            <person name="Jun S."/>
            <person name="Lee S.J."/>
            <person name="Kim Y."/>
            <person name="Won Y.J."/>
        </authorList>
    </citation>
    <scope>NUCLEOTIDE SEQUENCE [LARGE SCALE GENOMIC DNA]</scope>
    <source>
        <strain evidence="1">Wonlab-2016</strain>
    </source>
</reference>
<keyword evidence="2" id="KW-1185">Reference proteome</keyword>
<sequence>QEERPTRRQLSCRSFPEMESDQQLQHRGQYVFLDEEIFLRWSSIKFAEGVATDSEVASILIKEYDKTRATQTLESAVCCGQCNSQLSLLCGKCQPQAHTANPLFDAEDSDESQPPVVYRLLHISPKESDDNFSHDDSLAPLPARKSRRSCVYPGDPEIGVHAKEIAGAGNSIIIVDYFSESKYDVHQMCPEDSIFSAVQNSDSFAGENTVRVSLDAKSPPQYHRLQNVVPSADYQYVIQEGTMGHQLDQIGDMVTVAQTTDGDQLLQQLLYGDAAAHTLQRPDTEAASAAAALEALSSDLTFVSPPAVK</sequence>
<protein>
    <submittedName>
        <fullName evidence="1">Uncharacterized protein</fullName>
    </submittedName>
</protein>
<comment type="caution">
    <text evidence="1">The sequence shown here is derived from an EMBL/GenBank/DDBJ whole genome shotgun (WGS) entry which is preliminary data.</text>
</comment>
<dbReference type="EMBL" id="JACVVK020000055">
    <property type="protein sequence ID" value="KAK7497770.1"/>
    <property type="molecule type" value="Genomic_DNA"/>
</dbReference>
<name>A0ABD0LEK2_9CAEN</name>
<dbReference type="Proteomes" id="UP001519460">
    <property type="component" value="Unassembled WGS sequence"/>
</dbReference>
<evidence type="ECO:0000313" key="2">
    <source>
        <dbReference type="Proteomes" id="UP001519460"/>
    </source>
</evidence>
<accession>A0ABD0LEK2</accession>
<organism evidence="1 2">
    <name type="scientific">Batillaria attramentaria</name>
    <dbReference type="NCBI Taxonomy" id="370345"/>
    <lineage>
        <taxon>Eukaryota</taxon>
        <taxon>Metazoa</taxon>
        <taxon>Spiralia</taxon>
        <taxon>Lophotrochozoa</taxon>
        <taxon>Mollusca</taxon>
        <taxon>Gastropoda</taxon>
        <taxon>Caenogastropoda</taxon>
        <taxon>Sorbeoconcha</taxon>
        <taxon>Cerithioidea</taxon>
        <taxon>Batillariidae</taxon>
        <taxon>Batillaria</taxon>
    </lineage>
</organism>
<gene>
    <name evidence="1" type="ORF">BaRGS_00010904</name>
</gene>
<feature type="non-terminal residue" evidence="1">
    <location>
        <position position="1"/>
    </location>
</feature>
<dbReference type="AlphaFoldDB" id="A0ABD0LEK2"/>